<feature type="domain" description="Carbohydrate-binding" evidence="2">
    <location>
        <begin position="67"/>
        <end position="248"/>
    </location>
</feature>
<dbReference type="CDD" id="cd09620">
    <property type="entry name" value="CBM9_like_3"/>
    <property type="match status" value="1"/>
</dbReference>
<dbReference type="EMBL" id="CP021023">
    <property type="protein sequence ID" value="ARN56694.1"/>
    <property type="molecule type" value="Genomic_DNA"/>
</dbReference>
<evidence type="ECO:0000256" key="1">
    <source>
        <dbReference type="SAM" id="SignalP"/>
    </source>
</evidence>
<dbReference type="Proteomes" id="UP000193334">
    <property type="component" value="Chromosome"/>
</dbReference>
<keyword evidence="1" id="KW-0732">Signal</keyword>
<dbReference type="AlphaFoldDB" id="A0A1W6LLS7"/>
<sequence precursor="true">MKKTVNFVLLLSILLFGASCTVSEISAVKEKSYLVKRIDEPLQIDANWDKSVWQDIKPLTLGFYMGEKPEYFPTVKAKLAYDNDNIYVIFKVDDKYVKAVAESYNEPVCLDSCVEFFFTPGERIADGYFNLEANCAGTILMYHQLERGVKAKPMSEAKLDQIEIAHSMPGLVKEEIKTPITWTLEYRLPLSILESHSALTKPKSGAKWKANFYKCADNTSNPHWLTWSYVDKPQPDFHRPEYFGTLIFE</sequence>
<keyword evidence="4" id="KW-1185">Reference proteome</keyword>
<dbReference type="Pfam" id="PF16011">
    <property type="entry name" value="CBM9_2"/>
    <property type="match status" value="1"/>
</dbReference>
<dbReference type="GO" id="GO:0016052">
    <property type="term" value="P:carbohydrate catabolic process"/>
    <property type="evidence" value="ECO:0007669"/>
    <property type="project" value="InterPro"/>
</dbReference>
<evidence type="ECO:0000313" key="4">
    <source>
        <dbReference type="Proteomes" id="UP000193334"/>
    </source>
</evidence>
<evidence type="ECO:0000313" key="3">
    <source>
        <dbReference type="EMBL" id="ARN56694.1"/>
    </source>
</evidence>
<accession>A0A1W6LLS7</accession>
<dbReference type="PROSITE" id="PS51257">
    <property type="entry name" value="PROKAR_LIPOPROTEIN"/>
    <property type="match status" value="1"/>
</dbReference>
<dbReference type="InterPro" id="IPR010502">
    <property type="entry name" value="Carb-bd_dom_fam9"/>
</dbReference>
<name>A0A1W6LLS7_9BACT</name>
<reference evidence="4" key="1">
    <citation type="submission" date="2017-04" db="EMBL/GenBank/DDBJ databases">
        <title>Comparative genomics and description of representatives of a novel lineage of planctomycetes thriving in anoxic sediments.</title>
        <authorList>
            <person name="Spring S."/>
            <person name="Bunk B."/>
            <person name="Sproer C."/>
        </authorList>
    </citation>
    <scope>NUCLEOTIDE SEQUENCE [LARGE SCALE GENOMIC DNA]</scope>
    <source>
        <strain evidence="4">ST-PulAB-D4</strain>
    </source>
</reference>
<dbReference type="GO" id="GO:0004553">
    <property type="term" value="F:hydrolase activity, hydrolyzing O-glycosyl compounds"/>
    <property type="evidence" value="ECO:0007669"/>
    <property type="project" value="InterPro"/>
</dbReference>
<feature type="chain" id="PRO_5012529328" description="Carbohydrate-binding domain-containing protein" evidence="1">
    <location>
        <begin position="22"/>
        <end position="249"/>
    </location>
</feature>
<dbReference type="Gene3D" id="2.60.40.1190">
    <property type="match status" value="1"/>
</dbReference>
<dbReference type="SUPFAM" id="SSF49344">
    <property type="entry name" value="CBD9-like"/>
    <property type="match status" value="1"/>
</dbReference>
<dbReference type="GO" id="GO:0030246">
    <property type="term" value="F:carbohydrate binding"/>
    <property type="evidence" value="ECO:0007669"/>
    <property type="project" value="InterPro"/>
</dbReference>
<proteinExistence type="predicted"/>
<dbReference type="RefSeq" id="WP_085755383.1">
    <property type="nucleotide sequence ID" value="NZ_CP021023.1"/>
</dbReference>
<dbReference type="STRING" id="1941349.STSP1_01083"/>
<feature type="signal peptide" evidence="1">
    <location>
        <begin position="1"/>
        <end position="21"/>
    </location>
</feature>
<dbReference type="KEGG" id="pbp:STSP1_01083"/>
<gene>
    <name evidence="3" type="ORF">STSP1_01083</name>
</gene>
<organism evidence="3 4">
    <name type="scientific">Sedimentisphaera salicampi</name>
    <dbReference type="NCBI Taxonomy" id="1941349"/>
    <lineage>
        <taxon>Bacteria</taxon>
        <taxon>Pseudomonadati</taxon>
        <taxon>Planctomycetota</taxon>
        <taxon>Phycisphaerae</taxon>
        <taxon>Sedimentisphaerales</taxon>
        <taxon>Sedimentisphaeraceae</taxon>
        <taxon>Sedimentisphaera</taxon>
    </lineage>
</organism>
<protein>
    <recommendedName>
        <fullName evidence="2">Carbohydrate-binding domain-containing protein</fullName>
    </recommendedName>
</protein>
<evidence type="ECO:0000259" key="2">
    <source>
        <dbReference type="Pfam" id="PF16011"/>
    </source>
</evidence>